<dbReference type="InterPro" id="IPR023332">
    <property type="entry name" value="Proteasome_alpha-type"/>
</dbReference>
<reference evidence="7 8" key="1">
    <citation type="journal article" date="2015" name="Proc. Natl. Acad. Sci. U.S.A.">
        <title>Genomic and proteomic characterization of "Candidatus Nitrosopelagicus brevis": An ammonia-oxidizing archaeon from the open ocean.</title>
        <authorList>
            <person name="Santoro A.E."/>
            <person name="Dupont C.L."/>
            <person name="Richter R.A."/>
            <person name="Craig M.T."/>
            <person name="Carini P."/>
            <person name="McIlvin M.R."/>
            <person name="Yang Y."/>
            <person name="Orsi W.D."/>
            <person name="Moran D.M."/>
            <person name="Saito M.A."/>
        </authorList>
    </citation>
    <scope>NUCLEOTIDE SEQUENCE [LARGE SCALE GENOMIC DNA]</scope>
    <source>
        <strain evidence="8">V2</strain>
    </source>
</reference>
<dbReference type="InterPro" id="IPR050115">
    <property type="entry name" value="Proteasome_alpha"/>
</dbReference>
<keyword evidence="2" id="KW-0963">Cytoplasm</keyword>
<keyword evidence="5" id="KW-0812">Transmembrane</keyword>
<dbReference type="NCBIfam" id="NF003075">
    <property type="entry name" value="PRK03996.1"/>
    <property type="match status" value="1"/>
</dbReference>
<comment type="similarity">
    <text evidence="4">Belongs to the peptidase T1A family.</text>
</comment>
<evidence type="ECO:0000256" key="3">
    <source>
        <dbReference type="ARBA" id="ARBA00022942"/>
    </source>
</evidence>
<dbReference type="SMART" id="SM00948">
    <property type="entry name" value="Proteasome_A_N"/>
    <property type="match status" value="2"/>
</dbReference>
<evidence type="ECO:0000313" key="7">
    <source>
        <dbReference type="EMBL" id="AJA92870.1"/>
    </source>
</evidence>
<dbReference type="STRING" id="1410606.T478_0719"/>
<dbReference type="Proteomes" id="UP000030944">
    <property type="component" value="Chromosome"/>
</dbReference>
<dbReference type="InterPro" id="IPR029055">
    <property type="entry name" value="Ntn_hydrolases_N"/>
</dbReference>
<dbReference type="SUPFAM" id="SSF56235">
    <property type="entry name" value="N-terminal nucleophile aminohydrolases (Ntn hydrolases)"/>
    <property type="match status" value="1"/>
</dbReference>
<name>A0A0A7V875_9ARCH</name>
<dbReference type="AlphaFoldDB" id="A0A0A7V875"/>
<dbReference type="Pfam" id="PF10584">
    <property type="entry name" value="Proteasome_A_N"/>
    <property type="match status" value="1"/>
</dbReference>
<feature type="transmembrane region" description="Helical" evidence="5">
    <location>
        <begin position="21"/>
        <end position="43"/>
    </location>
</feature>
<gene>
    <name evidence="7" type="ORF">T478_0719</name>
</gene>
<sequence>MADPKIPIATRARGITTIFSLYPIWQICAIVILTMTRILFIMMPSQQGYDRAITVFSPDGRLYQVEYAIETVRRGALAVGVRTKNGVIIAVEEKSRKLQIINTPQKIFQIDYHIGAAAAGYIPDARSQIDTARTFSQSNKLVYDEPVEVETVAKHLADQCQQYTQYGGARPIGVSLIIGGIDPAGTNLYMTDPSGSYISYNAISIGANSDVVNEFLEKNYKEDMSLDDAASLAIAAIYISSETKEGIEHIKMSKISGEKGTFEFIENEEITKFAASAKSKYPADGK</sequence>
<dbReference type="PANTHER" id="PTHR11599">
    <property type="entry name" value="PROTEASOME SUBUNIT ALPHA/BETA"/>
    <property type="match status" value="1"/>
</dbReference>
<evidence type="ECO:0000256" key="5">
    <source>
        <dbReference type="SAM" id="Phobius"/>
    </source>
</evidence>
<keyword evidence="3 4" id="KW-0647">Proteasome</keyword>
<dbReference type="GO" id="GO:0010498">
    <property type="term" value="P:proteasomal protein catabolic process"/>
    <property type="evidence" value="ECO:0007669"/>
    <property type="project" value="UniProtKB-ARBA"/>
</dbReference>
<evidence type="ECO:0000313" key="8">
    <source>
        <dbReference type="Proteomes" id="UP000030944"/>
    </source>
</evidence>
<dbReference type="InterPro" id="IPR000426">
    <property type="entry name" value="Proteasome_asu_N"/>
</dbReference>
<dbReference type="KEGG" id="nbv:T478_0719"/>
<evidence type="ECO:0000256" key="4">
    <source>
        <dbReference type="PROSITE-ProRule" id="PRU00808"/>
    </source>
</evidence>
<dbReference type="GO" id="GO:0004175">
    <property type="term" value="F:endopeptidase activity"/>
    <property type="evidence" value="ECO:0007669"/>
    <property type="project" value="UniProtKB-ARBA"/>
</dbReference>
<comment type="subcellular location">
    <subcellularLocation>
        <location evidence="1">Cytoplasm</location>
    </subcellularLocation>
</comment>
<dbReference type="FunFam" id="3.60.20.10:FF:000004">
    <property type="entry name" value="Proteasome subunit alpha type-4"/>
    <property type="match status" value="1"/>
</dbReference>
<proteinExistence type="inferred from homology"/>
<dbReference type="GO" id="GO:0005737">
    <property type="term" value="C:cytoplasm"/>
    <property type="evidence" value="ECO:0007669"/>
    <property type="project" value="UniProtKB-SubCell"/>
</dbReference>
<evidence type="ECO:0000256" key="2">
    <source>
        <dbReference type="ARBA" id="ARBA00022490"/>
    </source>
</evidence>
<accession>A0A0A7V875</accession>
<protein>
    <submittedName>
        <fullName evidence="7">Putative proteasome endopeptidase complex, alpha subunit</fullName>
    </submittedName>
</protein>
<keyword evidence="5" id="KW-1133">Transmembrane helix</keyword>
<dbReference type="PROSITE" id="PS51475">
    <property type="entry name" value="PROTEASOME_ALPHA_2"/>
    <property type="match status" value="1"/>
</dbReference>
<dbReference type="Gene3D" id="3.60.20.10">
    <property type="entry name" value="Glutamine Phosphoribosylpyrophosphate, subunit 1, domain 1"/>
    <property type="match status" value="1"/>
</dbReference>
<feature type="domain" description="Proteasome alpha-type subunits" evidence="6">
    <location>
        <begin position="49"/>
        <end position="71"/>
    </location>
</feature>
<dbReference type="InterPro" id="IPR001353">
    <property type="entry name" value="Proteasome_sua/b"/>
</dbReference>
<dbReference type="EMBL" id="CP007026">
    <property type="protein sequence ID" value="AJA92870.1"/>
    <property type="molecule type" value="Genomic_DNA"/>
</dbReference>
<dbReference type="GO" id="GO:0006511">
    <property type="term" value="P:ubiquitin-dependent protein catabolic process"/>
    <property type="evidence" value="ECO:0007669"/>
    <property type="project" value="InterPro"/>
</dbReference>
<evidence type="ECO:0000259" key="6">
    <source>
        <dbReference type="SMART" id="SM00948"/>
    </source>
</evidence>
<feature type="domain" description="Proteasome alpha-type subunits" evidence="6">
    <location>
        <begin position="94"/>
        <end position="116"/>
    </location>
</feature>
<evidence type="ECO:0000256" key="1">
    <source>
        <dbReference type="ARBA" id="ARBA00004496"/>
    </source>
</evidence>
<dbReference type="GO" id="GO:0019773">
    <property type="term" value="C:proteasome core complex, alpha-subunit complex"/>
    <property type="evidence" value="ECO:0007669"/>
    <property type="project" value="UniProtKB-UniRule"/>
</dbReference>
<dbReference type="HOGENOM" id="CLU_035750_4_1_2"/>
<dbReference type="Pfam" id="PF00227">
    <property type="entry name" value="Proteasome"/>
    <property type="match status" value="1"/>
</dbReference>
<keyword evidence="5" id="KW-0472">Membrane</keyword>
<organism evidence="7 8">
    <name type="scientific">Candidatus Nitrosopelagicus brevis</name>
    <dbReference type="NCBI Taxonomy" id="1410606"/>
    <lineage>
        <taxon>Archaea</taxon>
        <taxon>Nitrososphaerota</taxon>
    </lineage>
</organism>